<evidence type="ECO:0000256" key="1">
    <source>
        <dbReference type="ARBA" id="ARBA00022729"/>
    </source>
</evidence>
<dbReference type="InterPro" id="IPR008502">
    <property type="entry name" value="Prolamin-like"/>
</dbReference>
<dbReference type="EMBL" id="JBGMDY010000011">
    <property type="protein sequence ID" value="KAL2317825.1"/>
    <property type="molecule type" value="Genomic_DNA"/>
</dbReference>
<reference evidence="3 4" key="1">
    <citation type="submission" date="2024-08" db="EMBL/GenBank/DDBJ databases">
        <title>Insights into the chromosomal genome structure of Flemingia macrophylla.</title>
        <authorList>
            <person name="Ding Y."/>
            <person name="Zhao Y."/>
            <person name="Bi W."/>
            <person name="Wu M."/>
            <person name="Zhao G."/>
            <person name="Gong Y."/>
            <person name="Li W."/>
            <person name="Zhang P."/>
        </authorList>
    </citation>
    <scope>NUCLEOTIDE SEQUENCE [LARGE SCALE GENOMIC DNA]</scope>
    <source>
        <strain evidence="3">DYQJB</strain>
        <tissue evidence="3">Leaf</tissue>
    </source>
</reference>
<dbReference type="AlphaFoldDB" id="A0ABD1L453"/>
<name>A0ABD1L453_9FABA</name>
<protein>
    <recommendedName>
        <fullName evidence="2">Prolamin-like domain-containing protein</fullName>
    </recommendedName>
</protein>
<dbReference type="Proteomes" id="UP001603857">
    <property type="component" value="Unassembled WGS sequence"/>
</dbReference>
<keyword evidence="1" id="KW-0732">Signal</keyword>
<organism evidence="3 4">
    <name type="scientific">Flemingia macrophylla</name>
    <dbReference type="NCBI Taxonomy" id="520843"/>
    <lineage>
        <taxon>Eukaryota</taxon>
        <taxon>Viridiplantae</taxon>
        <taxon>Streptophyta</taxon>
        <taxon>Embryophyta</taxon>
        <taxon>Tracheophyta</taxon>
        <taxon>Spermatophyta</taxon>
        <taxon>Magnoliopsida</taxon>
        <taxon>eudicotyledons</taxon>
        <taxon>Gunneridae</taxon>
        <taxon>Pentapetalae</taxon>
        <taxon>rosids</taxon>
        <taxon>fabids</taxon>
        <taxon>Fabales</taxon>
        <taxon>Fabaceae</taxon>
        <taxon>Papilionoideae</taxon>
        <taxon>50 kb inversion clade</taxon>
        <taxon>NPAAA clade</taxon>
        <taxon>indigoferoid/millettioid clade</taxon>
        <taxon>Phaseoleae</taxon>
        <taxon>Flemingia</taxon>
    </lineage>
</organism>
<dbReference type="Pfam" id="PF05617">
    <property type="entry name" value="Prolamin_like"/>
    <property type="match status" value="1"/>
</dbReference>
<sequence length="142" mass="15846">MMNKTCMSSNRKPFSMLCFMVGSAFMFETGVSRDVPKPSQAPKQSSSYLTHCASLLGKHCGDEVFSDIVFGNKTVSGECCNTLVNDVGKQCHDDMTKYILTLKKSPKNTQLQILKRSHRVWDKCVLQEYPTLGPVAEVNDDN</sequence>
<gene>
    <name evidence="3" type="ORF">Fmac_031701</name>
</gene>
<accession>A0ABD1L453</accession>
<comment type="caution">
    <text evidence="3">The sequence shown here is derived from an EMBL/GenBank/DDBJ whole genome shotgun (WGS) entry which is preliminary data.</text>
</comment>
<dbReference type="PANTHER" id="PTHR31207:SF35">
    <property type="entry name" value="PROLAMIN-LIKE DOMAIN-CONTAINING PROTEIN"/>
    <property type="match status" value="1"/>
</dbReference>
<feature type="domain" description="Prolamin-like" evidence="2">
    <location>
        <begin position="52"/>
        <end position="125"/>
    </location>
</feature>
<keyword evidence="4" id="KW-1185">Reference proteome</keyword>
<evidence type="ECO:0000313" key="3">
    <source>
        <dbReference type="EMBL" id="KAL2317825.1"/>
    </source>
</evidence>
<dbReference type="PANTHER" id="PTHR31207">
    <property type="entry name" value="ECA1 GAMETOGENESIS FAMILY PROTEIN (DUF784)-RELATED-RELATED"/>
    <property type="match status" value="1"/>
</dbReference>
<dbReference type="InterPro" id="IPR040220">
    <property type="entry name" value="DD11"/>
</dbReference>
<evidence type="ECO:0000313" key="4">
    <source>
        <dbReference type="Proteomes" id="UP001603857"/>
    </source>
</evidence>
<evidence type="ECO:0000259" key="2">
    <source>
        <dbReference type="Pfam" id="PF05617"/>
    </source>
</evidence>
<proteinExistence type="predicted"/>